<dbReference type="AlphaFoldDB" id="A0A482IZF4"/>
<evidence type="ECO:0000313" key="1">
    <source>
        <dbReference type="EMBL" id="QBP12110.1"/>
    </source>
</evidence>
<dbReference type="Proteomes" id="UP000253772">
    <property type="component" value="Chromosome c2"/>
</dbReference>
<reference evidence="1 2" key="1">
    <citation type="submission" date="2019-03" db="EMBL/GenBank/DDBJ databases">
        <title>Comparative insights into the high quality Complete genome sequence of highly metal resistant Cupriavidus metallidurans strain BS1 isolated from a gold-copper mine.</title>
        <authorList>
            <person name="Mazhar H.S."/>
            <person name="Rensing C."/>
        </authorList>
    </citation>
    <scope>NUCLEOTIDE SEQUENCE [LARGE SCALE GENOMIC DNA]</scope>
    <source>
        <strain evidence="1 2">BS1</strain>
    </source>
</reference>
<protein>
    <submittedName>
        <fullName evidence="1">DUF1579 domain-containing protein</fullName>
    </submittedName>
</protein>
<dbReference type="InterPro" id="IPR011473">
    <property type="entry name" value="DUF1579"/>
</dbReference>
<evidence type="ECO:0000313" key="2">
    <source>
        <dbReference type="Proteomes" id="UP000253772"/>
    </source>
</evidence>
<name>A0A482IZF4_9BURK</name>
<organism evidence="1 2">
    <name type="scientific">Cupriavidus metallidurans</name>
    <dbReference type="NCBI Taxonomy" id="119219"/>
    <lineage>
        <taxon>Bacteria</taxon>
        <taxon>Pseudomonadati</taxon>
        <taxon>Pseudomonadota</taxon>
        <taxon>Betaproteobacteria</taxon>
        <taxon>Burkholderiales</taxon>
        <taxon>Burkholderiaceae</taxon>
        <taxon>Cupriavidus</taxon>
    </lineage>
</organism>
<dbReference type="RefSeq" id="WP_017512394.1">
    <property type="nucleotide sequence ID" value="NZ_CP037901.1"/>
</dbReference>
<dbReference type="Pfam" id="PF07617">
    <property type="entry name" value="DUF1579"/>
    <property type="match status" value="1"/>
</dbReference>
<dbReference type="OrthoDB" id="512336at2"/>
<dbReference type="EMBL" id="CP037901">
    <property type="protein sequence ID" value="QBP12110.1"/>
    <property type="molecule type" value="Genomic_DNA"/>
</dbReference>
<sequence length="165" mass="18542">MKIEATNEHRWLQKLVGRWVGEGEAQMGPEAPPEKWKIPEQVSQVGDVWVQARAEGEFPGCGSAVTIMTLGYDPVRKHFVGTFIGSMMTHMWVYEGDLEADGRTLTLRADGPAFGPDGKVIAGKTAKYRDVVAMVDDDHRTLTSFMQADNGEWMQIVQARYRREK</sequence>
<accession>A0A482IZF4</accession>
<gene>
    <name evidence="1" type="ORF">DDF84_020240</name>
</gene>
<proteinExistence type="predicted"/>